<comment type="caution">
    <text evidence="1">The sequence shown here is derived from an EMBL/GenBank/DDBJ whole genome shotgun (WGS) entry which is preliminary data.</text>
</comment>
<dbReference type="AlphaFoldDB" id="A0A929F883"/>
<dbReference type="Proteomes" id="UP000615026">
    <property type="component" value="Unassembled WGS sequence"/>
</dbReference>
<proteinExistence type="predicted"/>
<reference evidence="1" key="1">
    <citation type="submission" date="2020-10" db="EMBL/GenBank/DDBJ databases">
        <authorList>
            <person name="Castelo-Branco R."/>
            <person name="Eusebio N."/>
            <person name="Adriana R."/>
            <person name="Vieira A."/>
            <person name="Brugerolle De Fraissinette N."/>
            <person name="Rezende De Castro R."/>
            <person name="Schneider M.P."/>
            <person name="Vasconcelos V."/>
            <person name="Leao P.N."/>
        </authorList>
    </citation>
    <scope>NUCLEOTIDE SEQUENCE</scope>
    <source>
        <strain evidence="1">LEGE 11479</strain>
    </source>
</reference>
<organism evidence="1 2">
    <name type="scientific">Leptolyngbya cf. ectocarpi LEGE 11479</name>
    <dbReference type="NCBI Taxonomy" id="1828722"/>
    <lineage>
        <taxon>Bacteria</taxon>
        <taxon>Bacillati</taxon>
        <taxon>Cyanobacteriota</taxon>
        <taxon>Cyanophyceae</taxon>
        <taxon>Leptolyngbyales</taxon>
        <taxon>Leptolyngbyaceae</taxon>
        <taxon>Leptolyngbya group</taxon>
        <taxon>Leptolyngbya</taxon>
    </lineage>
</organism>
<evidence type="ECO:0000313" key="1">
    <source>
        <dbReference type="EMBL" id="MBE9068676.1"/>
    </source>
</evidence>
<evidence type="ECO:0000313" key="2">
    <source>
        <dbReference type="Proteomes" id="UP000615026"/>
    </source>
</evidence>
<accession>A0A929F883</accession>
<sequence>METTKVTISLNIQPNSKFIARNEKIVREMVELLYFSELGLRKEDIGGWIYQLTFKHTDEDDLKRQFSALLDNIWSTADGYYCIVESDVDEGPDYLLFC</sequence>
<gene>
    <name evidence="1" type="ORF">IQ260_18685</name>
</gene>
<protein>
    <submittedName>
        <fullName evidence="1">Uncharacterized protein</fullName>
    </submittedName>
</protein>
<keyword evidence="2" id="KW-1185">Reference proteome</keyword>
<dbReference type="RefSeq" id="WP_193994613.1">
    <property type="nucleotide sequence ID" value="NZ_JADEXP010000190.1"/>
</dbReference>
<dbReference type="EMBL" id="JADEXP010000190">
    <property type="protein sequence ID" value="MBE9068676.1"/>
    <property type="molecule type" value="Genomic_DNA"/>
</dbReference>
<name>A0A929F883_LEPEC</name>